<evidence type="ECO:0000313" key="6">
    <source>
        <dbReference type="EMBL" id="KAK1737012.1"/>
    </source>
</evidence>
<protein>
    <recommendedName>
        <fullName evidence="3">Phosphodiesterase</fullName>
        <ecNumber evidence="3">3.1.4.-</ecNumber>
    </recommendedName>
</protein>
<reference evidence="6" key="1">
    <citation type="submission" date="2023-06" db="EMBL/GenBank/DDBJ databases">
        <title>Survivors Of The Sea: Transcriptome response of Skeletonema marinoi to long-term dormancy.</title>
        <authorList>
            <person name="Pinder M.I.M."/>
            <person name="Kourtchenko O."/>
            <person name="Robertson E.K."/>
            <person name="Larsson T."/>
            <person name="Maumus F."/>
            <person name="Osuna-Cruz C.M."/>
            <person name="Vancaester E."/>
            <person name="Stenow R."/>
            <person name="Vandepoele K."/>
            <person name="Ploug H."/>
            <person name="Bruchert V."/>
            <person name="Godhe A."/>
            <person name="Topel M."/>
        </authorList>
    </citation>
    <scope>NUCLEOTIDE SEQUENCE</scope>
    <source>
        <strain evidence="6">R05AC</strain>
    </source>
</reference>
<dbReference type="InterPro" id="IPR023174">
    <property type="entry name" value="PDEase_CS"/>
</dbReference>
<evidence type="ECO:0000256" key="3">
    <source>
        <dbReference type="RuleBase" id="RU363067"/>
    </source>
</evidence>
<accession>A0AAD8Y0A0</accession>
<keyword evidence="7" id="KW-1185">Reference proteome</keyword>
<feature type="compositionally biased region" description="Basic and acidic residues" evidence="4">
    <location>
        <begin position="56"/>
        <end position="72"/>
    </location>
</feature>
<dbReference type="GO" id="GO:0046872">
    <property type="term" value="F:metal ion binding"/>
    <property type="evidence" value="ECO:0007669"/>
    <property type="project" value="UniProtKB-KW"/>
</dbReference>
<dbReference type="GO" id="GO:0007165">
    <property type="term" value="P:signal transduction"/>
    <property type="evidence" value="ECO:0007669"/>
    <property type="project" value="InterPro"/>
</dbReference>
<dbReference type="Gene3D" id="1.10.1300.10">
    <property type="entry name" value="3'5'-cyclic nucleotide phosphodiesterase, catalytic domain"/>
    <property type="match status" value="1"/>
</dbReference>
<evidence type="ECO:0000256" key="1">
    <source>
        <dbReference type="ARBA" id="ARBA00022723"/>
    </source>
</evidence>
<dbReference type="SUPFAM" id="SSF109604">
    <property type="entry name" value="HD-domain/PDEase-like"/>
    <property type="match status" value="1"/>
</dbReference>
<dbReference type="InterPro" id="IPR002073">
    <property type="entry name" value="PDEase_catalytic_dom"/>
</dbReference>
<dbReference type="InterPro" id="IPR003607">
    <property type="entry name" value="HD/PDEase_dom"/>
</dbReference>
<comment type="cofactor">
    <cofactor evidence="3">
        <name>a divalent metal cation</name>
        <dbReference type="ChEBI" id="CHEBI:60240"/>
    </cofactor>
    <text evidence="3">Binds 2 divalent metal cations per subunit. Site 1 may preferentially bind zinc ions, while site 2 has a preference for magnesium and/or manganese ions.</text>
</comment>
<dbReference type="CDD" id="cd00077">
    <property type="entry name" value="HDc"/>
    <property type="match status" value="1"/>
</dbReference>
<feature type="compositionally biased region" description="Polar residues" evidence="4">
    <location>
        <begin position="91"/>
        <end position="116"/>
    </location>
</feature>
<comment type="similarity">
    <text evidence="3">Belongs to the cyclic nucleotide phosphodiesterase family.</text>
</comment>
<dbReference type="PROSITE" id="PS51845">
    <property type="entry name" value="PDEASE_I_2"/>
    <property type="match status" value="1"/>
</dbReference>
<organism evidence="6 7">
    <name type="scientific">Skeletonema marinoi</name>
    <dbReference type="NCBI Taxonomy" id="267567"/>
    <lineage>
        <taxon>Eukaryota</taxon>
        <taxon>Sar</taxon>
        <taxon>Stramenopiles</taxon>
        <taxon>Ochrophyta</taxon>
        <taxon>Bacillariophyta</taxon>
        <taxon>Coscinodiscophyceae</taxon>
        <taxon>Thalassiosirophycidae</taxon>
        <taxon>Thalassiosirales</taxon>
        <taxon>Skeletonemataceae</taxon>
        <taxon>Skeletonema</taxon>
        <taxon>Skeletonema marinoi-dohrnii complex</taxon>
    </lineage>
</organism>
<dbReference type="InterPro" id="IPR036971">
    <property type="entry name" value="PDEase_catalytic_dom_sf"/>
</dbReference>
<dbReference type="EMBL" id="JATAAI010000027">
    <property type="protein sequence ID" value="KAK1737012.1"/>
    <property type="molecule type" value="Genomic_DNA"/>
</dbReference>
<dbReference type="GO" id="GO:0004114">
    <property type="term" value="F:3',5'-cyclic-nucleotide phosphodiesterase activity"/>
    <property type="evidence" value="ECO:0007669"/>
    <property type="project" value="InterPro"/>
</dbReference>
<evidence type="ECO:0000256" key="2">
    <source>
        <dbReference type="ARBA" id="ARBA00022801"/>
    </source>
</evidence>
<feature type="compositionally biased region" description="Low complexity" evidence="4">
    <location>
        <begin position="37"/>
        <end position="49"/>
    </location>
</feature>
<dbReference type="PANTHER" id="PTHR11347">
    <property type="entry name" value="CYCLIC NUCLEOTIDE PHOSPHODIESTERASE"/>
    <property type="match status" value="1"/>
</dbReference>
<feature type="compositionally biased region" description="Polar residues" evidence="4">
    <location>
        <begin position="125"/>
        <end position="135"/>
    </location>
</feature>
<name>A0AAD8Y0A0_9STRA</name>
<comment type="caution">
    <text evidence="6">The sequence shown here is derived from an EMBL/GenBank/DDBJ whole genome shotgun (WGS) entry which is preliminary data.</text>
</comment>
<gene>
    <name evidence="6" type="ORF">QTG54_012457</name>
</gene>
<keyword evidence="2 3" id="KW-0378">Hydrolase</keyword>
<evidence type="ECO:0000313" key="7">
    <source>
        <dbReference type="Proteomes" id="UP001224775"/>
    </source>
</evidence>
<dbReference type="Proteomes" id="UP001224775">
    <property type="component" value="Unassembled WGS sequence"/>
</dbReference>
<dbReference type="Pfam" id="PF00233">
    <property type="entry name" value="PDEase_I"/>
    <property type="match status" value="1"/>
</dbReference>
<feature type="region of interest" description="Disordered" evidence="4">
    <location>
        <begin position="1"/>
        <end position="141"/>
    </location>
</feature>
<keyword evidence="1 3" id="KW-0479">Metal-binding</keyword>
<dbReference type="AlphaFoldDB" id="A0AAD8Y0A0"/>
<evidence type="ECO:0000259" key="5">
    <source>
        <dbReference type="PROSITE" id="PS51845"/>
    </source>
</evidence>
<sequence length="644" mass="73335">MSDSEEPTVTFVFKRDQGGAAANGGSLHMYAPKRKAAANGGSSSNNNNSCPPFTPRRVENHQSEQQTDEKTRARITMRTSVTDAEAEDEVTANNSCSTAYNKSPPTPSRFQRQVSSPHIDLDGSWSGTSPTSSFKNIDDSQRSQEDINLPLYYRLTNQRWHEIGNGEYPLCATNDFDLMVEQLTAVLAARLTELLIYRLNKDRRMKQSNGEEYDGGSSMLDFLKLDLEFGNYVLADEIMDSLREYVACIGRLHNNVGFHSFEHATHVFLSMNKLLSMVTSADDLNVVAKRRLSAQDIASSAFGVQSRRSSTDCNDSAGDSDGHRRRAEHLSFRISEDPAIRFAMVFSALIHDVGHTGVPNSVLIEEEDELAILHNDVSVTEQNSLQLAFSLLQKEEFQLLKRCIGPTPEERKLFRKKVIGMVMVTDISDQERLQIVKSRWNAAFPPPEVNQKEKPQILEIKSAELKQAAKLRRFTMFTSEATALEFANERRSRRLGIRTSMDFSGMLIEAYRDSDQLQQHAVLETMMNVADVAHTMQSFNVFVKWNRRLFKEFFVARLHGRLSFDPSENWYENQIGFFSHYIIPLSQKMSKCGVFGSAGSVFEYFAKENRKRWTEEGEEISEQIIREVTEEVERERQQQQEEEE</sequence>
<dbReference type="EC" id="3.1.4.-" evidence="3"/>
<feature type="domain" description="PDEase" evidence="5">
    <location>
        <begin position="179"/>
        <end position="643"/>
    </location>
</feature>
<evidence type="ECO:0000256" key="4">
    <source>
        <dbReference type="SAM" id="MobiDB-lite"/>
    </source>
</evidence>
<dbReference type="PROSITE" id="PS00126">
    <property type="entry name" value="PDEASE_I_1"/>
    <property type="match status" value="1"/>
</dbReference>
<proteinExistence type="inferred from homology"/>